<dbReference type="KEGG" id="pbf:CFX0092_A2348"/>
<dbReference type="RefSeq" id="WP_095043606.1">
    <property type="nucleotide sequence ID" value="NZ_LN890655.1"/>
</dbReference>
<proteinExistence type="predicted"/>
<dbReference type="Proteomes" id="UP000215027">
    <property type="component" value="Chromosome I"/>
</dbReference>
<gene>
    <name evidence="1" type="ORF">CFX0092_A2348</name>
</gene>
<evidence type="ECO:0000313" key="2">
    <source>
        <dbReference type="Proteomes" id="UP000215027"/>
    </source>
</evidence>
<dbReference type="AlphaFoldDB" id="A0A160T2Q4"/>
<keyword evidence="2" id="KW-1185">Reference proteome</keyword>
<name>A0A160T2Q4_9CHLR</name>
<protein>
    <submittedName>
        <fullName evidence="1">Uncharacterized protein</fullName>
    </submittedName>
</protein>
<dbReference type="OrthoDB" id="9856207at2"/>
<organism evidence="1 2">
    <name type="scientific">Candidatus Promineifilum breve</name>
    <dbReference type="NCBI Taxonomy" id="1806508"/>
    <lineage>
        <taxon>Bacteria</taxon>
        <taxon>Bacillati</taxon>
        <taxon>Chloroflexota</taxon>
        <taxon>Ardenticatenia</taxon>
        <taxon>Candidatus Promineifilales</taxon>
        <taxon>Candidatus Promineifilaceae</taxon>
        <taxon>Candidatus Promineifilum</taxon>
    </lineage>
</organism>
<accession>A0A160T2Q4</accession>
<evidence type="ECO:0000313" key="1">
    <source>
        <dbReference type="EMBL" id="CUS04226.2"/>
    </source>
</evidence>
<sequence>MIIENQVGWRGRVWGWASDNLRRYGGLGEAAVAAQPAESGEIGEQQAAEYGIRWAYARNKGLYRQLKAWGQVEHAMKTAWNPVPAVVRFYTENVLFGALDVAPEQRSTADGAESSEQETDALVGAIGRVHEWSNFVMLKQELVKAAAVYGDVLIKVAERTSLPPVPSQGEGERATSVYLQQLPLGSIRYCRADERGIVQEVRIDTPRLTSIFGTAEREHVLVEIWRKSWDGGEGGVRFYEVEGRQNVADQELPVAVGAQTFGELGYDFVPVVWARCETPWWEQTDQIDYYNLLARKSYRLNVPLGVVRANATDSEGRPMPAPQVDRSRLPATYEEVGDGAAAIMRLPGRTEFDWSSGPIDFEALQRDMSEVREAVELSLPEYRVAKIDARSAIAANTLEMLLKQATQRVLDVRGSLERALVRAQMMALTLGQAAKLEGFAAADIGTYETGDFGHVFVERAVFEPALQTKVAALKELAAAQIPTKLAMQIVEFAQSVIDAYDDAAAEQAGRERATLAAALVRARQEVDSGAADNGTTRP</sequence>
<dbReference type="EMBL" id="LN890655">
    <property type="protein sequence ID" value="CUS04226.2"/>
    <property type="molecule type" value="Genomic_DNA"/>
</dbReference>
<reference evidence="1" key="1">
    <citation type="submission" date="2016-01" db="EMBL/GenBank/DDBJ databases">
        <authorList>
            <person name="Mcilroy J.S."/>
            <person name="Karst M S."/>
            <person name="Albertsen M."/>
        </authorList>
    </citation>
    <scope>NUCLEOTIDE SEQUENCE</scope>
    <source>
        <strain evidence="1">Cfx-K</strain>
    </source>
</reference>